<dbReference type="Pfam" id="PF00067">
    <property type="entry name" value="p450"/>
    <property type="match status" value="1"/>
</dbReference>
<feature type="region of interest" description="Disordered" evidence="2">
    <location>
        <begin position="513"/>
        <end position="534"/>
    </location>
</feature>
<organism evidence="4 5">
    <name type="scientific">Botrytis byssoidea</name>
    <dbReference type="NCBI Taxonomy" id="139641"/>
    <lineage>
        <taxon>Eukaryota</taxon>
        <taxon>Fungi</taxon>
        <taxon>Dikarya</taxon>
        <taxon>Ascomycota</taxon>
        <taxon>Pezizomycotina</taxon>
        <taxon>Leotiomycetes</taxon>
        <taxon>Helotiales</taxon>
        <taxon>Sclerotiniaceae</taxon>
        <taxon>Botrytis</taxon>
    </lineage>
</organism>
<evidence type="ECO:0000313" key="5">
    <source>
        <dbReference type="Proteomes" id="UP000710849"/>
    </source>
</evidence>
<dbReference type="Gene3D" id="1.10.630.10">
    <property type="entry name" value="Cytochrome P450"/>
    <property type="match status" value="1"/>
</dbReference>
<proteinExistence type="predicted"/>
<evidence type="ECO:0000256" key="3">
    <source>
        <dbReference type="SAM" id="Phobius"/>
    </source>
</evidence>
<dbReference type="Proteomes" id="UP000710849">
    <property type="component" value="Unassembled WGS sequence"/>
</dbReference>
<dbReference type="SUPFAM" id="SSF48264">
    <property type="entry name" value="Cytochrome P450"/>
    <property type="match status" value="1"/>
</dbReference>
<dbReference type="PANTHER" id="PTHR24305">
    <property type="entry name" value="CYTOCHROME P450"/>
    <property type="match status" value="1"/>
</dbReference>
<dbReference type="InterPro" id="IPR001128">
    <property type="entry name" value="Cyt_P450"/>
</dbReference>
<sequence>MPYCVSNLGILLGRIPIHRILAVFLTTVLIVNRYFAWSRLRHIPGPGLAPFSNLWKIKSALTDRMPEALNDVCETYVWKVHWHVLDQMILFIDSDFIRRMDTAKLGYRRSRFYSFFVFDPDQDTMLSTTDEKIHADLKVKTAAGRKYLSTPTNFRPFDFDKKIQHFTLDAITDVAFGTPFECIAQDDDIYDYIKTVEQLLPAAVVTGVLPWLLTLSRSFIFKPFIPTEKDKLGFGKMIQVAKDLVAKRLGESKEVQNGIICLLLSLPTSSLKKKLIPRPCFKCLSQRSSFHFLGPGKLMGDEIAGTDTTATAIRALLLYITTSPTCYTALQAAIDEDFRMAKSKAIPYLQAVIKEGLRKFPVIAGLLPRTVPEGGDIINGFSIPAGTEVSLSLISTAHSKATFGPDAHIFRPERWFECDDTDKLIKMTLAADLVFGSAKWYCSRNNIAMMGIGKIIVEASFFDPLILLAMQQSPKSPDNPLHNQNRNSSFHSLLNLASLSPLRTFLARAPISSNSSSASSTSTPAPRIPQIHPGEYETYKSVNKLLSTFNSRSIAKARRANAKAKAQLLHNEEEDTYRSIHCGDQICCFSSPYSFYRTRSKLSSSNTRSKYHQSQSRSRSVSNPNLRLASLKGDGETLAPSISSISLHPFRRPLTITGSSKRSIFLFSGSPPPSEKSLRPLYEYPEPVGSRSSSWLNGQLGMDVERSKSISWTADMPVNRRRSDSQNYRPSSLSLFSWTAEDVELGLTEENMPVKEKGEIEIAYEWDGAFGWTQACKECGRERCVKCSGVVFEQIVEEGETVTGKEGMFNICTPMAWRRNRRPTMPPRAGQIKQVYEDCYLLTM</sequence>
<keyword evidence="3" id="KW-1133">Transmembrane helix</keyword>
<evidence type="ECO:0000256" key="1">
    <source>
        <dbReference type="ARBA" id="ARBA00023026"/>
    </source>
</evidence>
<evidence type="ECO:0000313" key="4">
    <source>
        <dbReference type="EMBL" id="KAF7944783.1"/>
    </source>
</evidence>
<dbReference type="EMBL" id="RCSW01000009">
    <property type="protein sequence ID" value="KAF7944783.1"/>
    <property type="molecule type" value="Genomic_DNA"/>
</dbReference>
<evidence type="ECO:0000256" key="2">
    <source>
        <dbReference type="SAM" id="MobiDB-lite"/>
    </source>
</evidence>
<dbReference type="GO" id="GO:0005506">
    <property type="term" value="F:iron ion binding"/>
    <property type="evidence" value="ECO:0007669"/>
    <property type="project" value="InterPro"/>
</dbReference>
<gene>
    <name evidence="4" type="ORF">EAE97_005416</name>
</gene>
<comment type="caution">
    <text evidence="4">The sequence shown here is derived from an EMBL/GenBank/DDBJ whole genome shotgun (WGS) entry which is preliminary data.</text>
</comment>
<feature type="compositionally biased region" description="Low complexity" evidence="2">
    <location>
        <begin position="513"/>
        <end position="529"/>
    </location>
</feature>
<dbReference type="InterPro" id="IPR036396">
    <property type="entry name" value="Cyt_P450_sf"/>
</dbReference>
<evidence type="ECO:0008006" key="6">
    <source>
        <dbReference type="Google" id="ProtNLM"/>
    </source>
</evidence>
<feature type="compositionally biased region" description="Polar residues" evidence="2">
    <location>
        <begin position="604"/>
        <end position="625"/>
    </location>
</feature>
<name>A0A9P5ITA0_9HELO</name>
<keyword evidence="5" id="KW-1185">Reference proteome</keyword>
<dbReference type="PANTHER" id="PTHR24305:SF168">
    <property type="entry name" value="P450, PUTATIVE (EUROFUNG)-RELATED"/>
    <property type="match status" value="1"/>
</dbReference>
<dbReference type="InterPro" id="IPR050121">
    <property type="entry name" value="Cytochrome_P450_monoxygenase"/>
</dbReference>
<protein>
    <recommendedName>
        <fullName evidence="6">Cytochrome P450</fullName>
    </recommendedName>
</protein>
<feature type="region of interest" description="Disordered" evidence="2">
    <location>
        <begin position="604"/>
        <end position="632"/>
    </location>
</feature>
<reference evidence="4 5" key="1">
    <citation type="journal article" date="2020" name="Genome Biol. Evol.">
        <title>Comparative genomics of Sclerotiniaceae.</title>
        <authorList>
            <person name="Valero Jimenez C.A."/>
            <person name="Steentjes M."/>
            <person name="Scholten O.E."/>
            <person name="Van Kan J.A.L."/>
        </authorList>
    </citation>
    <scope>NUCLEOTIDE SEQUENCE [LARGE SCALE GENOMIC DNA]</scope>
    <source>
        <strain evidence="4 5">MUCL 94</strain>
    </source>
</reference>
<keyword evidence="1" id="KW-0843">Virulence</keyword>
<dbReference type="GO" id="GO:0004497">
    <property type="term" value="F:monooxygenase activity"/>
    <property type="evidence" value="ECO:0007669"/>
    <property type="project" value="InterPro"/>
</dbReference>
<dbReference type="AlphaFoldDB" id="A0A9P5ITA0"/>
<feature type="transmembrane region" description="Helical" evidence="3">
    <location>
        <begin position="20"/>
        <end position="37"/>
    </location>
</feature>
<dbReference type="RefSeq" id="XP_038733265.1">
    <property type="nucleotide sequence ID" value="XM_038875928.1"/>
</dbReference>
<keyword evidence="3" id="KW-0812">Transmembrane</keyword>
<keyword evidence="3" id="KW-0472">Membrane</keyword>
<dbReference type="GeneID" id="62149005"/>
<dbReference type="GO" id="GO:0016705">
    <property type="term" value="F:oxidoreductase activity, acting on paired donors, with incorporation or reduction of molecular oxygen"/>
    <property type="evidence" value="ECO:0007669"/>
    <property type="project" value="InterPro"/>
</dbReference>
<dbReference type="GO" id="GO:0020037">
    <property type="term" value="F:heme binding"/>
    <property type="evidence" value="ECO:0007669"/>
    <property type="project" value="InterPro"/>
</dbReference>
<accession>A0A9P5ITA0</accession>